<evidence type="ECO:0000256" key="1">
    <source>
        <dbReference type="SAM" id="Phobius"/>
    </source>
</evidence>
<evidence type="ECO:0000313" key="3">
    <source>
        <dbReference type="Proteomes" id="UP000664940"/>
    </source>
</evidence>
<protein>
    <submittedName>
        <fullName evidence="2">Uncharacterized protein</fullName>
    </submittedName>
</protein>
<accession>A0A833Z4Y9</accession>
<gene>
    <name evidence="2" type="ORF">HJG60_008592</name>
</gene>
<dbReference type="AlphaFoldDB" id="A0A833Z4Y9"/>
<proteinExistence type="predicted"/>
<organism evidence="2 3">
    <name type="scientific">Phyllostomus discolor</name>
    <name type="common">pale spear-nosed bat</name>
    <dbReference type="NCBI Taxonomy" id="89673"/>
    <lineage>
        <taxon>Eukaryota</taxon>
        <taxon>Metazoa</taxon>
        <taxon>Chordata</taxon>
        <taxon>Craniata</taxon>
        <taxon>Vertebrata</taxon>
        <taxon>Euteleostomi</taxon>
        <taxon>Mammalia</taxon>
        <taxon>Eutheria</taxon>
        <taxon>Laurasiatheria</taxon>
        <taxon>Chiroptera</taxon>
        <taxon>Yangochiroptera</taxon>
        <taxon>Phyllostomidae</taxon>
        <taxon>Phyllostominae</taxon>
        <taxon>Phyllostomus</taxon>
    </lineage>
</organism>
<feature type="transmembrane region" description="Helical" evidence="1">
    <location>
        <begin position="73"/>
        <end position="95"/>
    </location>
</feature>
<keyword evidence="1" id="KW-0812">Transmembrane</keyword>
<comment type="caution">
    <text evidence="2">The sequence shown here is derived from an EMBL/GenBank/DDBJ whole genome shotgun (WGS) entry which is preliminary data.</text>
</comment>
<dbReference type="Proteomes" id="UP000664940">
    <property type="component" value="Unassembled WGS sequence"/>
</dbReference>
<reference evidence="2 3" key="1">
    <citation type="journal article" date="2020" name="Nature">
        <title>Six reference-quality genomes reveal evolution of bat adaptations.</title>
        <authorList>
            <person name="Jebb D."/>
            <person name="Huang Z."/>
            <person name="Pippel M."/>
            <person name="Hughes G.M."/>
            <person name="Lavrichenko K."/>
            <person name="Devanna P."/>
            <person name="Winkler S."/>
            <person name="Jermiin L.S."/>
            <person name="Skirmuntt E.C."/>
            <person name="Katzourakis A."/>
            <person name="Burkitt-Gray L."/>
            <person name="Ray D.A."/>
            <person name="Sullivan K.A.M."/>
            <person name="Roscito J.G."/>
            <person name="Kirilenko B.M."/>
            <person name="Davalos L.M."/>
            <person name="Corthals A.P."/>
            <person name="Power M.L."/>
            <person name="Jones G."/>
            <person name="Ransome R.D."/>
            <person name="Dechmann D.K.N."/>
            <person name="Locatelli A.G."/>
            <person name="Puechmaille S.J."/>
            <person name="Fedrigo O."/>
            <person name="Jarvis E.D."/>
            <person name="Hiller M."/>
            <person name="Vernes S.C."/>
            <person name="Myers E.W."/>
            <person name="Teeling E.C."/>
        </authorList>
    </citation>
    <scope>NUCLEOTIDE SEQUENCE [LARGE SCALE GENOMIC DNA]</scope>
    <source>
        <strain evidence="2">Bat1K_MPI-CBG_1</strain>
    </source>
</reference>
<sequence length="136" mass="15073">MICLGFLLIGTPCVSWICVTFFLIKLGKFSLITFSNRFSIPCSSFSPSGIPIIQILLCFILSCISLSPSSLFLSFFSFSWSFSVFFPTLSSSSLIRSSASSILLLVPSTVFFSSEILFFISSWPLLIVSILFFILI</sequence>
<feature type="transmembrane region" description="Helical" evidence="1">
    <location>
        <begin position="116"/>
        <end position="135"/>
    </location>
</feature>
<evidence type="ECO:0000313" key="2">
    <source>
        <dbReference type="EMBL" id="KAF6084316.1"/>
    </source>
</evidence>
<keyword evidence="1" id="KW-0472">Membrane</keyword>
<keyword evidence="1" id="KW-1133">Transmembrane helix</keyword>
<dbReference type="EMBL" id="JABVXQ010000012">
    <property type="protein sequence ID" value="KAF6084316.1"/>
    <property type="molecule type" value="Genomic_DNA"/>
</dbReference>
<name>A0A833Z4Y9_9CHIR</name>
<feature type="transmembrane region" description="Helical" evidence="1">
    <location>
        <begin position="45"/>
        <end position="67"/>
    </location>
</feature>
<feature type="transmembrane region" description="Helical" evidence="1">
    <location>
        <begin position="6"/>
        <end position="24"/>
    </location>
</feature>